<evidence type="ECO:0000313" key="1">
    <source>
        <dbReference type="EMBL" id="KAJ9545200.1"/>
    </source>
</evidence>
<dbReference type="Proteomes" id="UP001172457">
    <property type="component" value="Chromosome 6"/>
</dbReference>
<dbReference type="AlphaFoldDB" id="A0AA38SZB7"/>
<proteinExistence type="predicted"/>
<evidence type="ECO:0000313" key="2">
    <source>
        <dbReference type="Proteomes" id="UP001172457"/>
    </source>
</evidence>
<sequence>MKRLCELSPGGTGQNVEFCNSVLYPEESLRLINSKWKLTGQNFPVWKMHLDNVLRAQGKLYVLEKPVSRPKSNSPEKEFAQYFKYLADESDVMSVLIYSSSPEFTGDLRVKSCHEVVKDIENQLGFYKHAGFGGRGTEKYGKRRKNVEIGKTQSSEHFASTSFKVWRREARKDGKPRDVLASLEPKPAPANLMDGDWIDELGDLSCPDCGSHDICEHSMNIDQVGIGLPDAPGIFMIDCLITSYESWVIDTGSGNHICNHLQGFTRRETLRKDRSNLRVGEGTTLVAEAVGTYSLSLP</sequence>
<reference evidence="1" key="1">
    <citation type="submission" date="2023-03" db="EMBL/GenBank/DDBJ databases">
        <title>Chromosome-scale reference genome and RAD-based genetic map of yellow starthistle (Centaurea solstitialis) reveal putative structural variation and QTLs associated with invader traits.</title>
        <authorList>
            <person name="Reatini B."/>
            <person name="Cang F.A."/>
            <person name="Jiang Q."/>
            <person name="Mckibben M.T.W."/>
            <person name="Barker M.S."/>
            <person name="Rieseberg L.H."/>
            <person name="Dlugosch K.M."/>
        </authorList>
    </citation>
    <scope>NUCLEOTIDE SEQUENCE</scope>
    <source>
        <strain evidence="1">CAN-66</strain>
        <tissue evidence="1">Leaf</tissue>
    </source>
</reference>
<gene>
    <name evidence="1" type="ORF">OSB04_024907</name>
</gene>
<organism evidence="1 2">
    <name type="scientific">Centaurea solstitialis</name>
    <name type="common">yellow star-thistle</name>
    <dbReference type="NCBI Taxonomy" id="347529"/>
    <lineage>
        <taxon>Eukaryota</taxon>
        <taxon>Viridiplantae</taxon>
        <taxon>Streptophyta</taxon>
        <taxon>Embryophyta</taxon>
        <taxon>Tracheophyta</taxon>
        <taxon>Spermatophyta</taxon>
        <taxon>Magnoliopsida</taxon>
        <taxon>eudicotyledons</taxon>
        <taxon>Gunneridae</taxon>
        <taxon>Pentapetalae</taxon>
        <taxon>asterids</taxon>
        <taxon>campanulids</taxon>
        <taxon>Asterales</taxon>
        <taxon>Asteraceae</taxon>
        <taxon>Carduoideae</taxon>
        <taxon>Cardueae</taxon>
        <taxon>Centaureinae</taxon>
        <taxon>Centaurea</taxon>
    </lineage>
</organism>
<accession>A0AA38SZB7</accession>
<name>A0AA38SZB7_9ASTR</name>
<keyword evidence="2" id="KW-1185">Reference proteome</keyword>
<protein>
    <submittedName>
        <fullName evidence="1">Uncharacterized protein</fullName>
    </submittedName>
</protein>
<comment type="caution">
    <text evidence="1">The sequence shown here is derived from an EMBL/GenBank/DDBJ whole genome shotgun (WGS) entry which is preliminary data.</text>
</comment>
<dbReference type="EMBL" id="JARYMX010000006">
    <property type="protein sequence ID" value="KAJ9545200.1"/>
    <property type="molecule type" value="Genomic_DNA"/>
</dbReference>